<dbReference type="GO" id="GO:0008808">
    <property type="term" value="F:cardiolipin synthase activity"/>
    <property type="evidence" value="ECO:0007669"/>
    <property type="project" value="InterPro"/>
</dbReference>
<evidence type="ECO:0000259" key="9">
    <source>
        <dbReference type="PROSITE" id="PS50035"/>
    </source>
</evidence>
<feature type="domain" description="PLD phosphodiesterase" evidence="9">
    <location>
        <begin position="227"/>
        <end position="254"/>
    </location>
</feature>
<dbReference type="PANTHER" id="PTHR21248:SF22">
    <property type="entry name" value="PHOSPHOLIPASE D"/>
    <property type="match status" value="1"/>
</dbReference>
<organism evidence="10">
    <name type="scientific">hydrothermal vent metagenome</name>
    <dbReference type="NCBI Taxonomy" id="652676"/>
    <lineage>
        <taxon>unclassified sequences</taxon>
        <taxon>metagenomes</taxon>
        <taxon>ecological metagenomes</taxon>
    </lineage>
</organism>
<evidence type="ECO:0000256" key="6">
    <source>
        <dbReference type="ARBA" id="ARBA00022989"/>
    </source>
</evidence>
<accession>A0A3B0UKJ6</accession>
<feature type="transmembrane region" description="Helical" evidence="8">
    <location>
        <begin position="48"/>
        <end position="68"/>
    </location>
</feature>
<dbReference type="PANTHER" id="PTHR21248">
    <property type="entry name" value="CARDIOLIPIN SYNTHASE"/>
    <property type="match status" value="1"/>
</dbReference>
<dbReference type="InterPro" id="IPR001736">
    <property type="entry name" value="PLipase_D/transphosphatidylase"/>
</dbReference>
<protein>
    <submittedName>
        <fullName evidence="10">Cardiolipin synthase, ClsA</fullName>
        <ecNumber evidence="10">2.7.8.-</ecNumber>
    </submittedName>
</protein>
<reference evidence="10" key="1">
    <citation type="submission" date="2018-06" db="EMBL/GenBank/DDBJ databases">
        <authorList>
            <person name="Zhirakovskaya E."/>
        </authorList>
    </citation>
    <scope>NUCLEOTIDE SEQUENCE</scope>
</reference>
<dbReference type="EC" id="2.7.8.-" evidence="10"/>
<evidence type="ECO:0000256" key="1">
    <source>
        <dbReference type="ARBA" id="ARBA00004236"/>
    </source>
</evidence>
<evidence type="ECO:0000256" key="8">
    <source>
        <dbReference type="SAM" id="Phobius"/>
    </source>
</evidence>
<dbReference type="GO" id="GO:0032049">
    <property type="term" value="P:cardiolipin biosynthetic process"/>
    <property type="evidence" value="ECO:0007669"/>
    <property type="project" value="InterPro"/>
</dbReference>
<keyword evidence="4 8" id="KW-0812">Transmembrane</keyword>
<dbReference type="AlphaFoldDB" id="A0A3B0UKJ6"/>
<feature type="domain" description="PLD phosphodiesterase" evidence="9">
    <location>
        <begin position="403"/>
        <end position="430"/>
    </location>
</feature>
<evidence type="ECO:0000256" key="3">
    <source>
        <dbReference type="ARBA" id="ARBA00022679"/>
    </source>
</evidence>
<dbReference type="EMBL" id="UOEQ01000253">
    <property type="protein sequence ID" value="VAW20096.1"/>
    <property type="molecule type" value="Genomic_DNA"/>
</dbReference>
<gene>
    <name evidence="10" type="ORF">MNBD_ALPHA11-2442</name>
</gene>
<keyword evidence="6 8" id="KW-1133">Transmembrane helix</keyword>
<dbReference type="SUPFAM" id="SSF56024">
    <property type="entry name" value="Phospholipase D/nuclease"/>
    <property type="match status" value="2"/>
</dbReference>
<dbReference type="SMART" id="SM00155">
    <property type="entry name" value="PLDc"/>
    <property type="match status" value="2"/>
</dbReference>
<feature type="transmembrane region" description="Helical" evidence="8">
    <location>
        <begin position="16"/>
        <end position="36"/>
    </location>
</feature>
<comment type="subcellular location">
    <subcellularLocation>
        <location evidence="1">Cell membrane</location>
    </subcellularLocation>
</comment>
<keyword evidence="5" id="KW-0677">Repeat</keyword>
<dbReference type="Pfam" id="PF13091">
    <property type="entry name" value="PLDc_2"/>
    <property type="match status" value="2"/>
</dbReference>
<dbReference type="InterPro" id="IPR025202">
    <property type="entry name" value="PLD-like_dom"/>
</dbReference>
<evidence type="ECO:0000256" key="5">
    <source>
        <dbReference type="ARBA" id="ARBA00022737"/>
    </source>
</evidence>
<evidence type="ECO:0000256" key="7">
    <source>
        <dbReference type="ARBA" id="ARBA00023136"/>
    </source>
</evidence>
<dbReference type="InterPro" id="IPR022924">
    <property type="entry name" value="Cardiolipin_synthase"/>
</dbReference>
<evidence type="ECO:0000313" key="10">
    <source>
        <dbReference type="EMBL" id="VAW20096.1"/>
    </source>
</evidence>
<dbReference type="CDD" id="cd09157">
    <property type="entry name" value="PLDc_CLS_unchar2_1"/>
    <property type="match status" value="1"/>
</dbReference>
<keyword evidence="3 10" id="KW-0808">Transferase</keyword>
<keyword evidence="2" id="KW-1003">Cell membrane</keyword>
<sequence>MKIFSLRPVCCKGTNLEYLLTIAHISAATGVSIHVLLTHRHVRSSIGWIALSWLSPFIGSSIYLAFGINRVVRRARKSGLGPCICDPEGITRAQNILVSGVHGADVPEAIIAIGKAGDTISGVALSTGNDMELFCNGVEAYPVMLEEIAKAKHSIALAAYIFAPDDIGSKFIKALIDAKNRGVDVRVLVDGIGSGYFRSPVVEQLRIGGVDVDQFLHQWAPWAMTYINLRNHKKLLIIDGKTGFTGGMNISDENIDLVEKPIKVQDIQARIDGPVVTQLLQTFERDWEFTTSQTLEGNIWWPDIVGTGNAAMRGISSGPDESIGQIEALFATAIEQAQKSIRIVTPYFLPEDRLFEVLRRAAMRGVLVEIFVPRKSNQFYFDWAIMGHMATFSLQGINTYLMPSPFDHSKLFSIDGEWSSIGSANWDARSMRLNFEFQVECYDRDICAKVDALIDAKKAKSSLLEERMILERSMPVKLRDAGARLFLPYL</sequence>
<dbReference type="NCBIfam" id="TIGR04265">
    <property type="entry name" value="bac_cardiolipin"/>
    <property type="match status" value="1"/>
</dbReference>
<name>A0A3B0UKJ6_9ZZZZ</name>
<proteinExistence type="predicted"/>
<keyword evidence="7 8" id="KW-0472">Membrane</keyword>
<dbReference type="GO" id="GO:0005886">
    <property type="term" value="C:plasma membrane"/>
    <property type="evidence" value="ECO:0007669"/>
    <property type="project" value="UniProtKB-SubCell"/>
</dbReference>
<evidence type="ECO:0000256" key="4">
    <source>
        <dbReference type="ARBA" id="ARBA00022692"/>
    </source>
</evidence>
<dbReference type="Gene3D" id="3.30.870.10">
    <property type="entry name" value="Endonuclease Chain A"/>
    <property type="match status" value="3"/>
</dbReference>
<dbReference type="PROSITE" id="PS50035">
    <property type="entry name" value="PLD"/>
    <property type="match status" value="2"/>
</dbReference>
<evidence type="ECO:0000256" key="2">
    <source>
        <dbReference type="ARBA" id="ARBA00022475"/>
    </source>
</evidence>